<sequence>MEIVYGTEQSLIVQEETEGWENLVEGIKNYLPNISQTWELDIASPPFATNLTLLYSQENTALEEL</sequence>
<reference evidence="1 2" key="1">
    <citation type="submission" date="2018-06" db="EMBL/GenBank/DDBJ databases">
        <title>Spirosoma sp. HMF3257 Genome sequencing and assembly.</title>
        <authorList>
            <person name="Kang H."/>
            <person name="Cha I."/>
            <person name="Kim H."/>
            <person name="Kang J."/>
            <person name="Joh K."/>
        </authorList>
    </citation>
    <scope>NUCLEOTIDE SEQUENCE [LARGE SCALE GENOMIC DNA]</scope>
    <source>
        <strain evidence="1 2">HMF3257</strain>
    </source>
</reference>
<dbReference type="OrthoDB" id="1353806at2"/>
<accession>A0A327NCQ7</accession>
<dbReference type="AlphaFoldDB" id="A0A327NCQ7"/>
<proteinExistence type="predicted"/>
<name>A0A327NCQ7_9BACT</name>
<evidence type="ECO:0000313" key="2">
    <source>
        <dbReference type="Proteomes" id="UP000249016"/>
    </source>
</evidence>
<gene>
    <name evidence="1" type="ORF">HMF3257_38725</name>
</gene>
<dbReference type="Proteomes" id="UP000249016">
    <property type="component" value="Unassembled WGS sequence"/>
</dbReference>
<keyword evidence="2" id="KW-1185">Reference proteome</keyword>
<evidence type="ECO:0000313" key="1">
    <source>
        <dbReference type="EMBL" id="RAI72852.1"/>
    </source>
</evidence>
<protein>
    <submittedName>
        <fullName evidence="1">Uncharacterized protein</fullName>
    </submittedName>
</protein>
<dbReference type="EMBL" id="QLII01000004">
    <property type="protein sequence ID" value="RAI72852.1"/>
    <property type="molecule type" value="Genomic_DNA"/>
</dbReference>
<organism evidence="1 2">
    <name type="scientific">Spirosoma telluris</name>
    <dbReference type="NCBI Taxonomy" id="2183553"/>
    <lineage>
        <taxon>Bacteria</taxon>
        <taxon>Pseudomonadati</taxon>
        <taxon>Bacteroidota</taxon>
        <taxon>Cytophagia</taxon>
        <taxon>Cytophagales</taxon>
        <taxon>Cytophagaceae</taxon>
        <taxon>Spirosoma</taxon>
    </lineage>
</organism>
<comment type="caution">
    <text evidence="1">The sequence shown here is derived from an EMBL/GenBank/DDBJ whole genome shotgun (WGS) entry which is preliminary data.</text>
</comment>
<dbReference type="RefSeq" id="WP_111351311.1">
    <property type="nucleotide sequence ID" value="NZ_QLII01000004.1"/>
</dbReference>